<dbReference type="Proteomes" id="UP001209570">
    <property type="component" value="Unassembled WGS sequence"/>
</dbReference>
<evidence type="ECO:0000313" key="4">
    <source>
        <dbReference type="Proteomes" id="UP001209570"/>
    </source>
</evidence>
<keyword evidence="4" id="KW-1185">Reference proteome</keyword>
<gene>
    <name evidence="3" type="ORF">P43SY_008860</name>
</gene>
<organism evidence="3 4">
    <name type="scientific">Pythium insidiosum</name>
    <name type="common">Pythiosis disease agent</name>
    <dbReference type="NCBI Taxonomy" id="114742"/>
    <lineage>
        <taxon>Eukaryota</taxon>
        <taxon>Sar</taxon>
        <taxon>Stramenopiles</taxon>
        <taxon>Oomycota</taxon>
        <taxon>Peronosporomycetes</taxon>
        <taxon>Pythiales</taxon>
        <taxon>Pythiaceae</taxon>
        <taxon>Pythium</taxon>
    </lineage>
</organism>
<evidence type="ECO:0000256" key="1">
    <source>
        <dbReference type="SAM" id="MobiDB-lite"/>
    </source>
</evidence>
<dbReference type="EMBL" id="JAKCXM010000028">
    <property type="protein sequence ID" value="KAJ0406838.1"/>
    <property type="molecule type" value="Genomic_DNA"/>
</dbReference>
<evidence type="ECO:0000256" key="2">
    <source>
        <dbReference type="SAM" id="SignalP"/>
    </source>
</evidence>
<evidence type="ECO:0000313" key="3">
    <source>
        <dbReference type="EMBL" id="KAJ0406838.1"/>
    </source>
</evidence>
<comment type="caution">
    <text evidence="3">The sequence shown here is derived from an EMBL/GenBank/DDBJ whole genome shotgun (WGS) entry which is preliminary data.</text>
</comment>
<name>A0AAD5LMT8_PYTIN</name>
<dbReference type="PANTHER" id="PTHR46656">
    <property type="entry name" value="PUTATIVE-RELATED"/>
    <property type="match status" value="1"/>
</dbReference>
<protein>
    <recommendedName>
        <fullName evidence="5">Glycosyl transferase family 1 domain-containing protein</fullName>
    </recommendedName>
</protein>
<dbReference type="Gene3D" id="3.40.50.2000">
    <property type="entry name" value="Glycogen Phosphorylase B"/>
    <property type="match status" value="1"/>
</dbReference>
<feature type="signal peptide" evidence="2">
    <location>
        <begin position="1"/>
        <end position="24"/>
    </location>
</feature>
<keyword evidence="2" id="KW-0732">Signal</keyword>
<dbReference type="AlphaFoldDB" id="A0AAD5LMT8"/>
<accession>A0AAD5LMT8</accession>
<reference evidence="3" key="1">
    <citation type="submission" date="2021-12" db="EMBL/GenBank/DDBJ databases">
        <title>Prjna785345.</title>
        <authorList>
            <person name="Rujirawat T."/>
            <person name="Krajaejun T."/>
        </authorList>
    </citation>
    <scope>NUCLEOTIDE SEQUENCE</scope>
    <source>
        <strain evidence="3">Pi057C3</strain>
    </source>
</reference>
<feature type="region of interest" description="Disordered" evidence="1">
    <location>
        <begin position="66"/>
        <end position="98"/>
    </location>
</feature>
<sequence length="402" mass="45156">MMMMTIFRLLVLALASRFLQSAAAVSADAALASTVIWYAPFLSGGGYCSEAHSYIAAMEEALHELQERRRQPTAAAGKPANGHLSSASDSSRGEDDDAVAQEDRPFSLFVTQHGDSYNAAFIRDLPDSMRKLMENAKRDFHWRLKHKTIALAICHSEPGAWHPPRYSTSRCPPRDARYTVGRTMFETDRVPKGWSDRMNKMDEIWVPTRFQEKIFRDGGVSAERLRVLPEAVDVDFFDPARVETPYDLAKEITGRTITPTTTIFLSIFKWEERKAWRVLLKAYFQAFTKDDDVVLAILTKLGQSLDELPLVHMVSPNLPQNQLPALYKAATAFVLPSRGEGWGRPHVEAMSMELPIIATFWSGTTEYMTEENSYPLNIEGLVEVYGVAVLDDSMLLTVVVLA</sequence>
<feature type="chain" id="PRO_5041938558" description="Glycosyl transferase family 1 domain-containing protein" evidence="2">
    <location>
        <begin position="25"/>
        <end position="402"/>
    </location>
</feature>
<proteinExistence type="predicted"/>
<dbReference type="SUPFAM" id="SSF53756">
    <property type="entry name" value="UDP-Glycosyltransferase/glycogen phosphorylase"/>
    <property type="match status" value="1"/>
</dbReference>
<dbReference type="Pfam" id="PF13692">
    <property type="entry name" value="Glyco_trans_1_4"/>
    <property type="match status" value="1"/>
</dbReference>
<dbReference type="PANTHER" id="PTHR46656:SF3">
    <property type="entry name" value="PUTATIVE-RELATED"/>
    <property type="match status" value="1"/>
</dbReference>
<evidence type="ECO:0008006" key="5">
    <source>
        <dbReference type="Google" id="ProtNLM"/>
    </source>
</evidence>